<protein>
    <recommendedName>
        <fullName evidence="4">Peptide methionine sulfoxide reductase MsrA</fullName>
        <shortName evidence="4">Protein-methionine-S-oxide reductase</shortName>
        <ecNumber evidence="4">1.8.4.11</ecNumber>
    </recommendedName>
    <alternativeName>
        <fullName evidence="4">Peptide-methionine (S)-S-oxide reductase</fullName>
        <shortName evidence="4">Peptide Met(O) reductase</shortName>
    </alternativeName>
</protein>
<comment type="catalytic activity">
    <reaction evidence="2 4">
        <text>L-methionyl-[protein] + [thioredoxin]-disulfide + H2O = L-methionyl-(S)-S-oxide-[protein] + [thioredoxin]-dithiol</text>
        <dbReference type="Rhea" id="RHEA:14217"/>
        <dbReference type="Rhea" id="RHEA-COMP:10698"/>
        <dbReference type="Rhea" id="RHEA-COMP:10700"/>
        <dbReference type="Rhea" id="RHEA-COMP:12313"/>
        <dbReference type="Rhea" id="RHEA-COMP:12315"/>
        <dbReference type="ChEBI" id="CHEBI:15377"/>
        <dbReference type="ChEBI" id="CHEBI:16044"/>
        <dbReference type="ChEBI" id="CHEBI:29950"/>
        <dbReference type="ChEBI" id="CHEBI:44120"/>
        <dbReference type="ChEBI" id="CHEBI:50058"/>
        <dbReference type="EC" id="1.8.4.11"/>
    </reaction>
</comment>
<name>A0ABP8FNB8_9BACT</name>
<accession>A0ABP8FNB8</accession>
<proteinExistence type="inferred from homology"/>
<evidence type="ECO:0000256" key="1">
    <source>
        <dbReference type="ARBA" id="ARBA00023002"/>
    </source>
</evidence>
<dbReference type="NCBIfam" id="TIGR00401">
    <property type="entry name" value="msrA"/>
    <property type="match status" value="1"/>
</dbReference>
<dbReference type="HAMAP" id="MF_01401">
    <property type="entry name" value="MsrA"/>
    <property type="match status" value="1"/>
</dbReference>
<reference evidence="7" key="1">
    <citation type="journal article" date="2019" name="Int. J. Syst. Evol. Microbiol.">
        <title>The Global Catalogue of Microorganisms (GCM) 10K type strain sequencing project: providing services to taxonomists for standard genome sequencing and annotation.</title>
        <authorList>
            <consortium name="The Broad Institute Genomics Platform"/>
            <consortium name="The Broad Institute Genome Sequencing Center for Infectious Disease"/>
            <person name="Wu L."/>
            <person name="Ma J."/>
        </authorList>
    </citation>
    <scope>NUCLEOTIDE SEQUENCE [LARGE SCALE GENOMIC DNA]</scope>
    <source>
        <strain evidence="7">JCM 17664</strain>
    </source>
</reference>
<feature type="domain" description="Peptide methionine sulphoxide reductase MsrA" evidence="5">
    <location>
        <begin position="11"/>
        <end position="164"/>
    </location>
</feature>
<dbReference type="PANTHER" id="PTHR43774:SF1">
    <property type="entry name" value="PEPTIDE METHIONINE SULFOXIDE REDUCTASE MSRA 2"/>
    <property type="match status" value="1"/>
</dbReference>
<keyword evidence="7" id="KW-1185">Reference proteome</keyword>
<evidence type="ECO:0000313" key="6">
    <source>
        <dbReference type="EMBL" id="GAA4307450.1"/>
    </source>
</evidence>
<dbReference type="Proteomes" id="UP001501207">
    <property type="component" value="Unassembled WGS sequence"/>
</dbReference>
<keyword evidence="1 4" id="KW-0560">Oxidoreductase</keyword>
<dbReference type="PANTHER" id="PTHR43774">
    <property type="entry name" value="PEPTIDE METHIONINE SULFOXIDE REDUCTASE"/>
    <property type="match status" value="1"/>
</dbReference>
<evidence type="ECO:0000259" key="5">
    <source>
        <dbReference type="Pfam" id="PF01625"/>
    </source>
</evidence>
<comment type="caution">
    <text evidence="6">The sequence shown here is derived from an EMBL/GenBank/DDBJ whole genome shotgun (WGS) entry which is preliminary data.</text>
</comment>
<dbReference type="EC" id="1.8.4.11" evidence="4"/>
<sequence>MNGSASPQHRTATFAEGCFWCTETMFQQLKGVDKVISGYTGGHVAHPTYEQVCTGTTGHAEACNIVYDPSQISYDQLLQAFWESHDPTTLNRQGNDVGTQYRSAIFYHDEEQKQKAEAYKQKLDASGAWKDPVVTEIAPYGDFYPAEDYHQDYYQHNSSQAYCQLVIRPKLEKFRKVFKEELKRQ</sequence>
<dbReference type="InterPro" id="IPR002569">
    <property type="entry name" value="Met_Sox_Rdtase_MsrA_dom"/>
</dbReference>
<dbReference type="EMBL" id="BAABFN010000002">
    <property type="protein sequence ID" value="GAA4307450.1"/>
    <property type="molecule type" value="Genomic_DNA"/>
</dbReference>
<comment type="similarity">
    <text evidence="4">Belongs to the MsrA Met sulfoxide reductase family.</text>
</comment>
<dbReference type="Gene3D" id="3.30.1060.10">
    <property type="entry name" value="Peptide methionine sulphoxide reductase MsrA"/>
    <property type="match status" value="1"/>
</dbReference>
<gene>
    <name evidence="6" type="primary">msrA_1</name>
    <name evidence="4" type="synonym">msrA</name>
    <name evidence="6" type="ORF">GCM10023143_14030</name>
</gene>
<organism evidence="6 7">
    <name type="scientific">Compostibacter hankyongensis</name>
    <dbReference type="NCBI Taxonomy" id="1007089"/>
    <lineage>
        <taxon>Bacteria</taxon>
        <taxon>Pseudomonadati</taxon>
        <taxon>Bacteroidota</taxon>
        <taxon>Chitinophagia</taxon>
        <taxon>Chitinophagales</taxon>
        <taxon>Chitinophagaceae</taxon>
        <taxon>Compostibacter</taxon>
    </lineage>
</organism>
<dbReference type="InterPro" id="IPR036509">
    <property type="entry name" value="Met_Sox_Rdtase_MsrA_sf"/>
</dbReference>
<dbReference type="Pfam" id="PF01625">
    <property type="entry name" value="PMSR"/>
    <property type="match status" value="1"/>
</dbReference>
<dbReference type="SUPFAM" id="SSF55068">
    <property type="entry name" value="Peptide methionine sulfoxide reductase"/>
    <property type="match status" value="1"/>
</dbReference>
<dbReference type="RefSeq" id="WP_344977625.1">
    <property type="nucleotide sequence ID" value="NZ_BAABFN010000002.1"/>
</dbReference>
<evidence type="ECO:0000256" key="4">
    <source>
        <dbReference type="HAMAP-Rule" id="MF_01401"/>
    </source>
</evidence>
<feature type="active site" evidence="4">
    <location>
        <position position="18"/>
    </location>
</feature>
<comment type="catalytic activity">
    <reaction evidence="3 4">
        <text>[thioredoxin]-disulfide + L-methionine + H2O = L-methionine (S)-S-oxide + [thioredoxin]-dithiol</text>
        <dbReference type="Rhea" id="RHEA:19993"/>
        <dbReference type="Rhea" id="RHEA-COMP:10698"/>
        <dbReference type="Rhea" id="RHEA-COMP:10700"/>
        <dbReference type="ChEBI" id="CHEBI:15377"/>
        <dbReference type="ChEBI" id="CHEBI:29950"/>
        <dbReference type="ChEBI" id="CHEBI:50058"/>
        <dbReference type="ChEBI" id="CHEBI:57844"/>
        <dbReference type="ChEBI" id="CHEBI:58772"/>
        <dbReference type="EC" id="1.8.4.11"/>
    </reaction>
</comment>
<evidence type="ECO:0000256" key="2">
    <source>
        <dbReference type="ARBA" id="ARBA00047806"/>
    </source>
</evidence>
<comment type="function">
    <text evidence="4">Has an important function as a repair enzyme for proteins that have been inactivated by oxidation. Catalyzes the reversible oxidation-reduction of methionine sulfoxide in proteins to methionine.</text>
</comment>
<evidence type="ECO:0000256" key="3">
    <source>
        <dbReference type="ARBA" id="ARBA00048782"/>
    </source>
</evidence>
<evidence type="ECO:0000313" key="7">
    <source>
        <dbReference type="Proteomes" id="UP001501207"/>
    </source>
</evidence>